<reference evidence="1" key="1">
    <citation type="submission" date="2023-10" db="EMBL/GenBank/DDBJ databases">
        <title>Genome assembly of Pristionchus species.</title>
        <authorList>
            <person name="Yoshida K."/>
            <person name="Sommer R.J."/>
        </authorList>
    </citation>
    <scope>NUCLEOTIDE SEQUENCE</scope>
    <source>
        <strain evidence="1">RS0144</strain>
    </source>
</reference>
<feature type="non-terminal residue" evidence="1">
    <location>
        <position position="114"/>
    </location>
</feature>
<protein>
    <recommendedName>
        <fullName evidence="3">Fibronectin type-III domain-containing protein</fullName>
    </recommendedName>
</protein>
<organism evidence="1 2">
    <name type="scientific">Pristionchus entomophagus</name>
    <dbReference type="NCBI Taxonomy" id="358040"/>
    <lineage>
        <taxon>Eukaryota</taxon>
        <taxon>Metazoa</taxon>
        <taxon>Ecdysozoa</taxon>
        <taxon>Nematoda</taxon>
        <taxon>Chromadorea</taxon>
        <taxon>Rhabditida</taxon>
        <taxon>Rhabditina</taxon>
        <taxon>Diplogasteromorpha</taxon>
        <taxon>Diplogasteroidea</taxon>
        <taxon>Neodiplogasteridae</taxon>
        <taxon>Pristionchus</taxon>
    </lineage>
</organism>
<feature type="non-terminal residue" evidence="1">
    <location>
        <position position="1"/>
    </location>
</feature>
<evidence type="ECO:0008006" key="3">
    <source>
        <dbReference type="Google" id="ProtNLM"/>
    </source>
</evidence>
<evidence type="ECO:0000313" key="1">
    <source>
        <dbReference type="EMBL" id="GMS82884.1"/>
    </source>
</evidence>
<name>A0AAV5SRS2_9BILA</name>
<keyword evidence="2" id="KW-1185">Reference proteome</keyword>
<comment type="caution">
    <text evidence="1">The sequence shown here is derived from an EMBL/GenBank/DDBJ whole genome shotgun (WGS) entry which is preliminary data.</text>
</comment>
<proteinExistence type="predicted"/>
<accession>A0AAV5SRS2</accession>
<sequence>EEKEKEKKKMSYAIESLIKTAMIQAESAEKLEATMELRGSSESLESLLVPPPLSNLTIDYEKGSARLSWRLPPPVDVYEMYVDGRLEGHVSGRKTTILLSNFNASSIVQLRAVR</sequence>
<dbReference type="EMBL" id="BTSX01000002">
    <property type="protein sequence ID" value="GMS82884.1"/>
    <property type="molecule type" value="Genomic_DNA"/>
</dbReference>
<evidence type="ECO:0000313" key="2">
    <source>
        <dbReference type="Proteomes" id="UP001432027"/>
    </source>
</evidence>
<dbReference type="AlphaFoldDB" id="A0AAV5SRS2"/>
<gene>
    <name evidence="1" type="ORF">PENTCL1PPCAC_5059</name>
</gene>
<dbReference type="Proteomes" id="UP001432027">
    <property type="component" value="Unassembled WGS sequence"/>
</dbReference>